<dbReference type="InterPro" id="IPR038469">
    <property type="entry name" value="tRNAHis_GuaTrfase_Thg1_sf"/>
</dbReference>
<comment type="cofactor">
    <cofactor evidence="1">
        <name>Mg(2+)</name>
        <dbReference type="ChEBI" id="CHEBI:18420"/>
    </cofactor>
</comment>
<dbReference type="Proteomes" id="UP001500889">
    <property type="component" value="Chromosome U"/>
</dbReference>
<keyword evidence="8" id="KW-0479">Metal-binding</keyword>
<keyword evidence="7 16" id="KW-0548">Nucleotidyltransferase</keyword>
<keyword evidence="6" id="KW-0819">tRNA processing</keyword>
<sequence length="322" mass="37603">MRFVCFFNQFNYLLVNTTARELNRRSMACSRYEYVKKYEQDDTILPNVWIVIRIDGKKFHKFSKTHNFEKPNDENALNVMNAAATAVMQEFRDVVLAFGQSDEYSFVFRKDTAAFKRRSAKLLTYVTSLFSTSYVMQWTKWMSVPLAYAPCFDGRVVLYPSNENLRDYLSWRQADVHVNNLYNTAFWKLVLESGFSNQKAEERLRGTLSADKNELLFQEFGLNYNNLPAMYRKGTILLRKRVISSGDNDEKGRQAIVQLHEDLISSHFWKSHTEILGKYVPGTYKASEILPRLVKLQLSTKQEQKQEKQEEQKNPENLAGIS</sequence>
<dbReference type="EMBL" id="AP029264">
    <property type="protein sequence ID" value="BFF93247.1"/>
    <property type="molecule type" value="Genomic_DNA"/>
</dbReference>
<dbReference type="Pfam" id="PF14413">
    <property type="entry name" value="Thg1C"/>
    <property type="match status" value="1"/>
</dbReference>
<dbReference type="PANTHER" id="PTHR12729">
    <property type="entry name" value="TRNA(HIS) GUANYLYLTRANSFERASE-RELATED"/>
    <property type="match status" value="1"/>
</dbReference>
<organism evidence="16 17">
    <name type="scientific">Drosophila madeirensis</name>
    <name type="common">Fruit fly</name>
    <dbReference type="NCBI Taxonomy" id="30013"/>
    <lineage>
        <taxon>Eukaryota</taxon>
        <taxon>Metazoa</taxon>
        <taxon>Ecdysozoa</taxon>
        <taxon>Arthropoda</taxon>
        <taxon>Hexapoda</taxon>
        <taxon>Insecta</taxon>
        <taxon>Pterygota</taxon>
        <taxon>Neoptera</taxon>
        <taxon>Endopterygota</taxon>
        <taxon>Diptera</taxon>
        <taxon>Brachycera</taxon>
        <taxon>Muscomorpha</taxon>
        <taxon>Ephydroidea</taxon>
        <taxon>Drosophilidae</taxon>
        <taxon>Drosophila</taxon>
        <taxon>Sophophora</taxon>
    </lineage>
</organism>
<proteinExistence type="inferred from homology"/>
<dbReference type="GO" id="GO:0000287">
    <property type="term" value="F:magnesium ion binding"/>
    <property type="evidence" value="ECO:0007669"/>
    <property type="project" value="InterPro"/>
</dbReference>
<keyword evidence="10" id="KW-0460">Magnesium</keyword>
<feature type="domain" description="Thg1 C-terminal" evidence="15">
    <location>
        <begin position="163"/>
        <end position="306"/>
    </location>
</feature>
<dbReference type="InterPro" id="IPR025845">
    <property type="entry name" value="Thg1_C_dom"/>
</dbReference>
<evidence type="ECO:0000313" key="16">
    <source>
        <dbReference type="EMBL" id="BFF93247.1"/>
    </source>
</evidence>
<evidence type="ECO:0000256" key="5">
    <source>
        <dbReference type="ARBA" id="ARBA00022679"/>
    </source>
</evidence>
<dbReference type="InterPro" id="IPR024956">
    <property type="entry name" value="tRNAHis_GuaTrfase_cat"/>
</dbReference>
<comment type="similarity">
    <text evidence="2">Belongs to the tRNA(His) guanylyltransferase family.</text>
</comment>
<evidence type="ECO:0000256" key="13">
    <source>
        <dbReference type="SAM" id="MobiDB-lite"/>
    </source>
</evidence>
<dbReference type="PANTHER" id="PTHR12729:SF6">
    <property type="entry name" value="TRNA(HIS) GUANYLYLTRANSFERASE-RELATED"/>
    <property type="match status" value="1"/>
</dbReference>
<evidence type="ECO:0000256" key="2">
    <source>
        <dbReference type="ARBA" id="ARBA00010113"/>
    </source>
</evidence>
<evidence type="ECO:0000313" key="17">
    <source>
        <dbReference type="Proteomes" id="UP001500889"/>
    </source>
</evidence>
<feature type="compositionally biased region" description="Basic and acidic residues" evidence="13">
    <location>
        <begin position="302"/>
        <end position="314"/>
    </location>
</feature>
<dbReference type="Gene3D" id="3.30.70.3000">
    <property type="match status" value="1"/>
</dbReference>
<feature type="region of interest" description="Disordered" evidence="13">
    <location>
        <begin position="300"/>
        <end position="322"/>
    </location>
</feature>
<dbReference type="GO" id="GO:0006400">
    <property type="term" value="P:tRNA modification"/>
    <property type="evidence" value="ECO:0007669"/>
    <property type="project" value="InterPro"/>
</dbReference>
<keyword evidence="9" id="KW-0547">Nucleotide-binding</keyword>
<evidence type="ECO:0000259" key="14">
    <source>
        <dbReference type="Pfam" id="PF04446"/>
    </source>
</evidence>
<evidence type="ECO:0000256" key="3">
    <source>
        <dbReference type="ARBA" id="ARBA00012511"/>
    </source>
</evidence>
<reference evidence="16 17" key="1">
    <citation type="submission" date="2024-02" db="EMBL/GenBank/DDBJ databases">
        <title>A chromosome-level genome assembly of Drosophila madeirensis, a fruit fly species endemic to Madeira island.</title>
        <authorList>
            <person name="Tomihara K."/>
            <person name="Llopart A."/>
            <person name="Yamamoto D."/>
        </authorList>
    </citation>
    <scope>NUCLEOTIDE SEQUENCE [LARGE SCALE GENOMIC DNA]</scope>
    <source>
        <strain evidence="16 17">RF1</strain>
    </source>
</reference>
<keyword evidence="11" id="KW-0342">GTP-binding</keyword>
<evidence type="ECO:0000259" key="15">
    <source>
        <dbReference type="Pfam" id="PF14413"/>
    </source>
</evidence>
<evidence type="ECO:0000256" key="8">
    <source>
        <dbReference type="ARBA" id="ARBA00022723"/>
    </source>
</evidence>
<dbReference type="AlphaFoldDB" id="A0AAU9FC48"/>
<dbReference type="InterPro" id="IPR007537">
    <property type="entry name" value="tRNAHis_GuaTrfase_Thg1"/>
</dbReference>
<evidence type="ECO:0000256" key="11">
    <source>
        <dbReference type="ARBA" id="ARBA00023134"/>
    </source>
</evidence>
<dbReference type="GO" id="GO:0005525">
    <property type="term" value="F:GTP binding"/>
    <property type="evidence" value="ECO:0007669"/>
    <property type="project" value="UniProtKB-KW"/>
</dbReference>
<gene>
    <name evidence="16" type="ORF">DMAD_11135</name>
</gene>
<comment type="catalytic activity">
    <reaction evidence="12">
        <text>a 5'-end ribonucleotide-tRNA(His) + GTP + ATP + H2O = a 5'-end phospho-guanosine-ribonucleotide-tRNA(His) + AMP + 2 diphosphate + H(+)</text>
        <dbReference type="Rhea" id="RHEA:54564"/>
        <dbReference type="Rhea" id="RHEA-COMP:14193"/>
        <dbReference type="Rhea" id="RHEA-COMP:14917"/>
        <dbReference type="ChEBI" id="CHEBI:15377"/>
        <dbReference type="ChEBI" id="CHEBI:15378"/>
        <dbReference type="ChEBI" id="CHEBI:30616"/>
        <dbReference type="ChEBI" id="CHEBI:33019"/>
        <dbReference type="ChEBI" id="CHEBI:37565"/>
        <dbReference type="ChEBI" id="CHEBI:138282"/>
        <dbReference type="ChEBI" id="CHEBI:141847"/>
        <dbReference type="ChEBI" id="CHEBI:456215"/>
        <dbReference type="EC" id="2.7.7.79"/>
    </reaction>
</comment>
<feature type="domain" description="tRNAHis guanylyltransferase catalytic" evidence="14">
    <location>
        <begin position="32"/>
        <end position="160"/>
    </location>
</feature>
<dbReference type="FunFam" id="3.30.70.3000:FF:000005">
    <property type="entry name" value="tRNA(His) guanylyltransferase"/>
    <property type="match status" value="1"/>
</dbReference>
<evidence type="ECO:0000256" key="9">
    <source>
        <dbReference type="ARBA" id="ARBA00022741"/>
    </source>
</evidence>
<evidence type="ECO:0000256" key="1">
    <source>
        <dbReference type="ARBA" id="ARBA00001946"/>
    </source>
</evidence>
<dbReference type="Pfam" id="PF04446">
    <property type="entry name" value="Thg1"/>
    <property type="match status" value="1"/>
</dbReference>
<name>A0AAU9FC48_DROMD</name>
<accession>A0AAU9FC48</accession>
<evidence type="ECO:0000256" key="6">
    <source>
        <dbReference type="ARBA" id="ARBA00022694"/>
    </source>
</evidence>
<dbReference type="GO" id="GO:0008193">
    <property type="term" value="F:tRNA guanylyltransferase activity"/>
    <property type="evidence" value="ECO:0007669"/>
    <property type="project" value="UniProtKB-EC"/>
</dbReference>
<protein>
    <recommendedName>
        <fullName evidence="4">Probable tRNA(His) guanylyltransferase</fullName>
        <ecNumber evidence="3">2.7.7.79</ecNumber>
    </recommendedName>
</protein>
<evidence type="ECO:0000256" key="12">
    <source>
        <dbReference type="ARBA" id="ARBA00047281"/>
    </source>
</evidence>
<dbReference type="EC" id="2.7.7.79" evidence="3"/>
<keyword evidence="17" id="KW-1185">Reference proteome</keyword>
<evidence type="ECO:0000256" key="4">
    <source>
        <dbReference type="ARBA" id="ARBA00022310"/>
    </source>
</evidence>
<keyword evidence="5" id="KW-0808">Transferase</keyword>
<evidence type="ECO:0000256" key="10">
    <source>
        <dbReference type="ARBA" id="ARBA00022842"/>
    </source>
</evidence>
<evidence type="ECO:0000256" key="7">
    <source>
        <dbReference type="ARBA" id="ARBA00022695"/>
    </source>
</evidence>